<proteinExistence type="predicted"/>
<dbReference type="GO" id="GO:0016746">
    <property type="term" value="F:acyltransferase activity"/>
    <property type="evidence" value="ECO:0007669"/>
    <property type="project" value="UniProtKB-KW"/>
</dbReference>
<dbReference type="PANTHER" id="PTHR23063:SF60">
    <property type="entry name" value="LYSOPHOSPHATIDIC ACID:OLEOYL-COA ACYLTRANSFERASE 1"/>
    <property type="match status" value="1"/>
</dbReference>
<gene>
    <name evidence="8" type="ORF">BGT96224V316_LOCUS7106</name>
</gene>
<evidence type="ECO:0000256" key="3">
    <source>
        <dbReference type="ARBA" id="ARBA00022989"/>
    </source>
</evidence>
<organism evidence="8 9">
    <name type="scientific">Blumeria graminis f. sp. tritici</name>
    <dbReference type="NCBI Taxonomy" id="62690"/>
    <lineage>
        <taxon>Eukaryota</taxon>
        <taxon>Fungi</taxon>
        <taxon>Dikarya</taxon>
        <taxon>Ascomycota</taxon>
        <taxon>Pezizomycotina</taxon>
        <taxon>Leotiomycetes</taxon>
        <taxon>Erysiphales</taxon>
        <taxon>Erysiphaceae</taxon>
        <taxon>Blumeria</taxon>
    </lineage>
</organism>
<dbReference type="EMBL" id="LR026992">
    <property type="protein sequence ID" value="VDB93359.1"/>
    <property type="molecule type" value="Genomic_DNA"/>
</dbReference>
<sequence>MEKFSQFRDRGSGIAPFFPLTSNTSSIYVLLYSCLFLLRLPFFIISTTIYFLFLQWLPLGPLFRKILLWIILGIPGIWWMDLQIDGVKKGSLAKKHVGRVPGPSDIVASSFASPIDAVYLAAIFDPIFTISYPHTHQIKVISTFGAIFRAFSTPEEHPAKNSKLTDIGTLIANNNRRVIVVFPECTTTNGKGILPCSPSLLASPETSKIFPLHLRYAPSDITTPIPGQYISFLWNLLSRPTHSIRVRIAAAIENRLDSSSWNPPYVTNHYNRNNNDTSKLNQILSPVLSNDQQLKLDSNQKDLLARVGESLARLGMVKRVGLTVTDKLVFIKAWKQKQGTI</sequence>
<dbReference type="AlphaFoldDB" id="A0A9X9QFQ9"/>
<name>A0A9X9QFQ9_BLUGR</name>
<evidence type="ECO:0000256" key="6">
    <source>
        <dbReference type="ARBA" id="ARBA00023315"/>
    </source>
</evidence>
<keyword evidence="2 7" id="KW-0812">Transmembrane</keyword>
<keyword evidence="4" id="KW-0443">Lipid metabolism</keyword>
<evidence type="ECO:0000256" key="7">
    <source>
        <dbReference type="SAM" id="Phobius"/>
    </source>
</evidence>
<dbReference type="Proteomes" id="UP000324639">
    <property type="component" value="Chromosome Bgt_-09"/>
</dbReference>
<keyword evidence="6" id="KW-0012">Acyltransferase</keyword>
<evidence type="ECO:0000256" key="1">
    <source>
        <dbReference type="ARBA" id="ARBA00022679"/>
    </source>
</evidence>
<keyword evidence="1" id="KW-0808">Transferase</keyword>
<protein>
    <submittedName>
        <fullName evidence="8">Bgt-32</fullName>
    </submittedName>
</protein>
<reference evidence="8 9" key="1">
    <citation type="submission" date="2018-08" db="EMBL/GenBank/DDBJ databases">
        <authorList>
            <person name="Muller C M."/>
        </authorList>
    </citation>
    <scope>NUCLEOTIDE SEQUENCE [LARGE SCALE GENOMIC DNA]</scope>
</reference>
<dbReference type="PANTHER" id="PTHR23063">
    <property type="entry name" value="PHOSPHOLIPID ACYLTRANSFERASE"/>
    <property type="match status" value="1"/>
</dbReference>
<evidence type="ECO:0000256" key="5">
    <source>
        <dbReference type="ARBA" id="ARBA00023136"/>
    </source>
</evidence>
<evidence type="ECO:0000256" key="4">
    <source>
        <dbReference type="ARBA" id="ARBA00023098"/>
    </source>
</evidence>
<accession>A0A9X9QFQ9</accession>
<evidence type="ECO:0000256" key="2">
    <source>
        <dbReference type="ARBA" id="ARBA00022692"/>
    </source>
</evidence>
<feature type="transmembrane region" description="Helical" evidence="7">
    <location>
        <begin position="29"/>
        <end position="54"/>
    </location>
</feature>
<keyword evidence="9" id="KW-1185">Reference proteome</keyword>
<evidence type="ECO:0000313" key="9">
    <source>
        <dbReference type="Proteomes" id="UP000324639"/>
    </source>
</evidence>
<dbReference type="PROSITE" id="PS51257">
    <property type="entry name" value="PROKAR_LIPOPROTEIN"/>
    <property type="match status" value="1"/>
</dbReference>
<dbReference type="GO" id="GO:0006629">
    <property type="term" value="P:lipid metabolic process"/>
    <property type="evidence" value="ECO:0007669"/>
    <property type="project" value="UniProtKB-KW"/>
</dbReference>
<keyword evidence="5 7" id="KW-0472">Membrane</keyword>
<keyword evidence="3 7" id="KW-1133">Transmembrane helix</keyword>
<evidence type="ECO:0000313" key="8">
    <source>
        <dbReference type="EMBL" id="VDB93359.1"/>
    </source>
</evidence>